<proteinExistence type="predicted"/>
<evidence type="ECO:0000313" key="2">
    <source>
        <dbReference type="Proteomes" id="UP001162834"/>
    </source>
</evidence>
<accession>A0A9E6Y1Z2</accession>
<dbReference type="AlphaFoldDB" id="A0A9E6Y1Z2"/>
<gene>
    <name evidence="1" type="ORF">DSM104329_04868</name>
</gene>
<dbReference type="KEGG" id="sbae:DSM104329_04868"/>
<evidence type="ECO:0000313" key="1">
    <source>
        <dbReference type="EMBL" id="UGS38440.1"/>
    </source>
</evidence>
<name>A0A9E6Y1Z2_9ACTN</name>
<organism evidence="1 2">
    <name type="scientific">Capillimicrobium parvum</name>
    <dbReference type="NCBI Taxonomy" id="2884022"/>
    <lineage>
        <taxon>Bacteria</taxon>
        <taxon>Bacillati</taxon>
        <taxon>Actinomycetota</taxon>
        <taxon>Thermoleophilia</taxon>
        <taxon>Solirubrobacterales</taxon>
        <taxon>Capillimicrobiaceae</taxon>
        <taxon>Capillimicrobium</taxon>
    </lineage>
</organism>
<keyword evidence="2" id="KW-1185">Reference proteome</keyword>
<dbReference type="Proteomes" id="UP001162834">
    <property type="component" value="Chromosome"/>
</dbReference>
<evidence type="ECO:0008006" key="3">
    <source>
        <dbReference type="Google" id="ProtNLM"/>
    </source>
</evidence>
<reference evidence="1" key="1">
    <citation type="journal article" date="2022" name="Int. J. Syst. Evol. Microbiol.">
        <title>Pseudomonas aegrilactucae sp. nov. and Pseudomonas morbosilactucae sp. nov., pathogens causing bacterial rot of lettuce in Japan.</title>
        <authorList>
            <person name="Sawada H."/>
            <person name="Fujikawa T."/>
            <person name="Satou M."/>
        </authorList>
    </citation>
    <scope>NUCLEOTIDE SEQUENCE</scope>
    <source>
        <strain evidence="1">0166_1</strain>
    </source>
</reference>
<dbReference type="EMBL" id="CP087164">
    <property type="protein sequence ID" value="UGS38440.1"/>
    <property type="molecule type" value="Genomic_DNA"/>
</dbReference>
<protein>
    <recommendedName>
        <fullName evidence="3">IacB</fullName>
    </recommendedName>
</protein>
<sequence length="115" mass="13228">MNTPMRVLFCFGVLPAFFEIDDELRQRVARAIKDAYSDLDHRFGVRVIGTMDDDRGMVGPTLGYPWTAYILADAPDYDAVVRCCDVLREIQVGDDRLWRFMKVEARVGRELFFGS</sequence>